<sequence>MQNCLTKNGFQQDRCENILDELYICCGRYYQQTQQKIDSCPIESVLNRKLRDRGLNDKV</sequence>
<reference evidence="2 3" key="1">
    <citation type="submission" date="2019-03" db="EMBL/GenBank/DDBJ databases">
        <title>Sequencing 23 genomes of Wallemia ichthyophaga.</title>
        <authorList>
            <person name="Gostincar C."/>
        </authorList>
    </citation>
    <scope>NUCLEOTIDE SEQUENCE [LARGE SCALE GENOMIC DNA]</scope>
    <source>
        <strain evidence="2 3">EXF-5753</strain>
    </source>
</reference>
<evidence type="ECO:0000313" key="2">
    <source>
        <dbReference type="EMBL" id="TIA89787.1"/>
    </source>
</evidence>
<proteinExistence type="predicted"/>
<dbReference type="Pfam" id="PF08991">
    <property type="entry name" value="CMC4"/>
    <property type="match status" value="1"/>
</dbReference>
<dbReference type="InterPro" id="IPR009069">
    <property type="entry name" value="Cys_alpha_HP_mot_SF"/>
</dbReference>
<organism evidence="2 3">
    <name type="scientific">Wallemia hederae</name>
    <dbReference type="NCBI Taxonomy" id="1540922"/>
    <lineage>
        <taxon>Eukaryota</taxon>
        <taxon>Fungi</taxon>
        <taxon>Dikarya</taxon>
        <taxon>Basidiomycota</taxon>
        <taxon>Wallemiomycotina</taxon>
        <taxon>Wallemiomycetes</taxon>
        <taxon>Wallemiales</taxon>
        <taxon>Wallemiaceae</taxon>
        <taxon>Wallemia</taxon>
    </lineage>
</organism>
<dbReference type="EMBL" id="SPNW01000024">
    <property type="protein sequence ID" value="TIA89787.1"/>
    <property type="molecule type" value="Genomic_DNA"/>
</dbReference>
<dbReference type="SUPFAM" id="SSF47072">
    <property type="entry name" value="Cysteine alpha-hairpin motif"/>
    <property type="match status" value="1"/>
</dbReference>
<gene>
    <name evidence="2" type="ORF">E3P99_01876</name>
</gene>
<dbReference type="AlphaFoldDB" id="A0A4T0FMF6"/>
<evidence type="ECO:0000256" key="1">
    <source>
        <dbReference type="ARBA" id="ARBA00019406"/>
    </source>
</evidence>
<evidence type="ECO:0000313" key="3">
    <source>
        <dbReference type="Proteomes" id="UP000310189"/>
    </source>
</evidence>
<dbReference type="InterPro" id="IPR027179">
    <property type="entry name" value="CMC4"/>
</dbReference>
<keyword evidence="3" id="KW-1185">Reference proteome</keyword>
<name>A0A4T0FMF6_9BASI</name>
<accession>A0A4T0FMF6</accession>
<protein>
    <recommendedName>
        <fullName evidence="1">Cx9C motif-containing protein 4, mitochondrial</fullName>
    </recommendedName>
</protein>
<dbReference type="Proteomes" id="UP000310189">
    <property type="component" value="Unassembled WGS sequence"/>
</dbReference>
<comment type="caution">
    <text evidence="2">The sequence shown here is derived from an EMBL/GenBank/DDBJ whole genome shotgun (WGS) entry which is preliminary data.</text>
</comment>
<dbReference type="Gene3D" id="1.10.287.1130">
    <property type="entry name" value="CytochromE C oxidase copper chaperone"/>
    <property type="match status" value="1"/>
</dbReference>
<dbReference type="OrthoDB" id="13601at2759"/>